<feature type="compositionally biased region" description="Polar residues" evidence="1">
    <location>
        <begin position="60"/>
        <end position="70"/>
    </location>
</feature>
<comment type="caution">
    <text evidence="2">The sequence shown here is derived from an EMBL/GenBank/DDBJ whole genome shotgun (WGS) entry which is preliminary data.</text>
</comment>
<evidence type="ECO:0000313" key="3">
    <source>
        <dbReference type="Proteomes" id="UP001283361"/>
    </source>
</evidence>
<dbReference type="Proteomes" id="UP001283361">
    <property type="component" value="Unassembled WGS sequence"/>
</dbReference>
<gene>
    <name evidence="2" type="ORF">RRG08_007631</name>
</gene>
<proteinExistence type="predicted"/>
<evidence type="ECO:0000256" key="1">
    <source>
        <dbReference type="SAM" id="MobiDB-lite"/>
    </source>
</evidence>
<protein>
    <submittedName>
        <fullName evidence="2">Uncharacterized protein</fullName>
    </submittedName>
</protein>
<organism evidence="2 3">
    <name type="scientific">Elysia crispata</name>
    <name type="common">lettuce slug</name>
    <dbReference type="NCBI Taxonomy" id="231223"/>
    <lineage>
        <taxon>Eukaryota</taxon>
        <taxon>Metazoa</taxon>
        <taxon>Spiralia</taxon>
        <taxon>Lophotrochozoa</taxon>
        <taxon>Mollusca</taxon>
        <taxon>Gastropoda</taxon>
        <taxon>Heterobranchia</taxon>
        <taxon>Euthyneura</taxon>
        <taxon>Panpulmonata</taxon>
        <taxon>Sacoglossa</taxon>
        <taxon>Placobranchoidea</taxon>
        <taxon>Plakobranchidae</taxon>
        <taxon>Elysia</taxon>
    </lineage>
</organism>
<feature type="compositionally biased region" description="Basic and acidic residues" evidence="1">
    <location>
        <begin position="71"/>
        <end position="86"/>
    </location>
</feature>
<reference evidence="2" key="1">
    <citation type="journal article" date="2023" name="G3 (Bethesda)">
        <title>A reference genome for the long-term kleptoplast-retaining sea slug Elysia crispata morphotype clarki.</title>
        <authorList>
            <person name="Eastman K.E."/>
            <person name="Pendleton A.L."/>
            <person name="Shaikh M.A."/>
            <person name="Suttiyut T."/>
            <person name="Ogas R."/>
            <person name="Tomko P."/>
            <person name="Gavelis G."/>
            <person name="Widhalm J.R."/>
            <person name="Wisecaver J.H."/>
        </authorList>
    </citation>
    <scope>NUCLEOTIDE SEQUENCE</scope>
    <source>
        <strain evidence="2">ECLA1</strain>
    </source>
</reference>
<name>A0AAE0Y352_9GAST</name>
<evidence type="ECO:0000313" key="2">
    <source>
        <dbReference type="EMBL" id="KAK3731552.1"/>
    </source>
</evidence>
<dbReference type="EMBL" id="JAWDGP010006995">
    <property type="protein sequence ID" value="KAK3731552.1"/>
    <property type="molecule type" value="Genomic_DNA"/>
</dbReference>
<feature type="region of interest" description="Disordered" evidence="1">
    <location>
        <begin position="37"/>
        <end position="86"/>
    </location>
</feature>
<keyword evidence="3" id="KW-1185">Reference proteome</keyword>
<accession>A0AAE0Y352</accession>
<sequence>MDIWCEFQATSLDMCKLCNHRQSLTLGFFKPVCAISSPSKTPEPAADAAASTSHTKKPLQPTQSSHNYQTTDKDYIEETVHTDMDN</sequence>
<dbReference type="AlphaFoldDB" id="A0AAE0Y352"/>